<dbReference type="GO" id="GO:0005737">
    <property type="term" value="C:cytoplasm"/>
    <property type="evidence" value="ECO:0007669"/>
    <property type="project" value="TreeGrafter"/>
</dbReference>
<dbReference type="Pfam" id="PF00063">
    <property type="entry name" value="Myosin_head"/>
    <property type="match status" value="1"/>
</dbReference>
<feature type="region of interest" description="Disordered" evidence="8">
    <location>
        <begin position="1257"/>
        <end position="1281"/>
    </location>
</feature>
<organism evidence="11 12">
    <name type="scientific">Phytophthora citrophthora</name>
    <dbReference type="NCBI Taxonomy" id="4793"/>
    <lineage>
        <taxon>Eukaryota</taxon>
        <taxon>Sar</taxon>
        <taxon>Stramenopiles</taxon>
        <taxon>Oomycota</taxon>
        <taxon>Peronosporomycetes</taxon>
        <taxon>Peronosporales</taxon>
        <taxon>Peronosporaceae</taxon>
        <taxon>Phytophthora</taxon>
    </lineage>
</organism>
<dbReference type="InterPro" id="IPR027417">
    <property type="entry name" value="P-loop_NTPase"/>
</dbReference>
<dbReference type="InterPro" id="IPR036020">
    <property type="entry name" value="WW_dom_sf"/>
</dbReference>
<dbReference type="GO" id="GO:0051015">
    <property type="term" value="F:actin filament binding"/>
    <property type="evidence" value="ECO:0007669"/>
    <property type="project" value="TreeGrafter"/>
</dbReference>
<dbReference type="Gene3D" id="1.20.120.720">
    <property type="entry name" value="Myosin VI head, motor domain, U50 subdomain"/>
    <property type="match status" value="1"/>
</dbReference>
<keyword evidence="1 6" id="KW-0547">Nucleotide-binding</keyword>
<dbReference type="PRINTS" id="PR00193">
    <property type="entry name" value="MYOSINHEAVY"/>
</dbReference>
<accession>A0AAD9LMQ7</accession>
<keyword evidence="4 6" id="KW-0505">Motor protein</keyword>
<dbReference type="PROSITE" id="PS50096">
    <property type="entry name" value="IQ"/>
    <property type="match status" value="3"/>
</dbReference>
<dbReference type="Gene3D" id="1.10.10.820">
    <property type="match status" value="1"/>
</dbReference>
<evidence type="ECO:0000256" key="7">
    <source>
        <dbReference type="SAM" id="Coils"/>
    </source>
</evidence>
<dbReference type="Proteomes" id="UP001259832">
    <property type="component" value="Unassembled WGS sequence"/>
</dbReference>
<protein>
    <submittedName>
        <fullName evidence="11">Unconventional myosin-Va</fullName>
    </submittedName>
</protein>
<evidence type="ECO:0000313" key="12">
    <source>
        <dbReference type="Proteomes" id="UP001259832"/>
    </source>
</evidence>
<dbReference type="CDD" id="cd23767">
    <property type="entry name" value="IQCD"/>
    <property type="match status" value="1"/>
</dbReference>
<keyword evidence="12" id="KW-1185">Reference proteome</keyword>
<evidence type="ECO:0000256" key="5">
    <source>
        <dbReference type="ARBA" id="ARBA00023203"/>
    </source>
</evidence>
<dbReference type="InterPro" id="IPR036961">
    <property type="entry name" value="Kinesin_motor_dom_sf"/>
</dbReference>
<feature type="coiled-coil region" evidence="7">
    <location>
        <begin position="972"/>
        <end position="1052"/>
    </location>
</feature>
<dbReference type="Gene3D" id="2.20.70.10">
    <property type="match status" value="1"/>
</dbReference>
<feature type="domain" description="WW" evidence="9">
    <location>
        <begin position="1213"/>
        <end position="1247"/>
    </location>
</feature>
<keyword evidence="7" id="KW-0175">Coiled coil</keyword>
<dbReference type="SMART" id="SM00242">
    <property type="entry name" value="MYSc"/>
    <property type="match status" value="1"/>
</dbReference>
<dbReference type="Gene3D" id="1.20.5.4820">
    <property type="match status" value="1"/>
</dbReference>
<dbReference type="InterPro" id="IPR000048">
    <property type="entry name" value="IQ_motif_EF-hand-BS"/>
</dbReference>
<name>A0AAD9LMQ7_9STRA</name>
<feature type="region of interest" description="Disordered" evidence="8">
    <location>
        <begin position="936"/>
        <end position="965"/>
    </location>
</feature>
<dbReference type="SUPFAM" id="SSF51045">
    <property type="entry name" value="WW domain"/>
    <property type="match status" value="1"/>
</dbReference>
<feature type="region of interest" description="Actin-binding" evidence="6">
    <location>
        <begin position="651"/>
        <end position="673"/>
    </location>
</feature>
<evidence type="ECO:0000259" key="10">
    <source>
        <dbReference type="PROSITE" id="PS51456"/>
    </source>
</evidence>
<evidence type="ECO:0000313" key="11">
    <source>
        <dbReference type="EMBL" id="KAK1941691.1"/>
    </source>
</evidence>
<evidence type="ECO:0000256" key="6">
    <source>
        <dbReference type="PROSITE-ProRule" id="PRU00782"/>
    </source>
</evidence>
<proteinExistence type="inferred from homology"/>
<dbReference type="InterPro" id="IPR001202">
    <property type="entry name" value="WW_dom"/>
</dbReference>
<feature type="binding site" evidence="6">
    <location>
        <begin position="184"/>
        <end position="191"/>
    </location>
    <ligand>
        <name>ATP</name>
        <dbReference type="ChEBI" id="CHEBI:30616"/>
    </ligand>
</feature>
<reference evidence="11" key="1">
    <citation type="submission" date="2023-08" db="EMBL/GenBank/DDBJ databases">
        <title>Reference Genome Resource for the Citrus Pathogen Phytophthora citrophthora.</title>
        <authorList>
            <person name="Moller H."/>
            <person name="Coetzee B."/>
            <person name="Rose L.J."/>
            <person name="Van Niekerk J.M."/>
        </authorList>
    </citation>
    <scope>NUCLEOTIDE SEQUENCE</scope>
    <source>
        <strain evidence="11">STE-U-9442</strain>
    </source>
</reference>
<dbReference type="Pfam" id="PF00612">
    <property type="entry name" value="IQ"/>
    <property type="match status" value="2"/>
</dbReference>
<evidence type="ECO:0000259" key="9">
    <source>
        <dbReference type="PROSITE" id="PS50020"/>
    </source>
</evidence>
<feature type="compositionally biased region" description="Polar residues" evidence="8">
    <location>
        <begin position="945"/>
        <end position="961"/>
    </location>
</feature>
<evidence type="ECO:0000256" key="4">
    <source>
        <dbReference type="ARBA" id="ARBA00023175"/>
    </source>
</evidence>
<dbReference type="GO" id="GO:0016020">
    <property type="term" value="C:membrane"/>
    <property type="evidence" value="ECO:0007669"/>
    <property type="project" value="TreeGrafter"/>
</dbReference>
<dbReference type="CDD" id="cd14903">
    <property type="entry name" value="MYSc_Myo42"/>
    <property type="match status" value="1"/>
</dbReference>
<keyword evidence="3 6" id="KW-0518">Myosin</keyword>
<dbReference type="InterPro" id="IPR001609">
    <property type="entry name" value="Myosin_head_motor_dom-like"/>
</dbReference>
<dbReference type="SMART" id="SM00456">
    <property type="entry name" value="WW"/>
    <property type="match status" value="1"/>
</dbReference>
<evidence type="ECO:0000256" key="3">
    <source>
        <dbReference type="ARBA" id="ARBA00023123"/>
    </source>
</evidence>
<dbReference type="Gene3D" id="1.20.5.190">
    <property type="match status" value="1"/>
</dbReference>
<dbReference type="FunFam" id="1.10.10.820:FF:000001">
    <property type="entry name" value="Myosin heavy chain"/>
    <property type="match status" value="1"/>
</dbReference>
<keyword evidence="5 6" id="KW-0009">Actin-binding</keyword>
<dbReference type="PROSITE" id="PS50020">
    <property type="entry name" value="WW_DOMAIN_2"/>
    <property type="match status" value="1"/>
</dbReference>
<dbReference type="Pfam" id="PF00397">
    <property type="entry name" value="WW"/>
    <property type="match status" value="1"/>
</dbReference>
<evidence type="ECO:0000256" key="1">
    <source>
        <dbReference type="ARBA" id="ARBA00022741"/>
    </source>
</evidence>
<comment type="caution">
    <text evidence="11">The sequence shown here is derived from an EMBL/GenBank/DDBJ whole genome shotgun (WGS) entry which is preliminary data.</text>
</comment>
<dbReference type="PANTHER" id="PTHR13140:SF706">
    <property type="entry name" value="DILUTE CLASS UNCONVENTIONAL MYOSIN, ISOFORM C"/>
    <property type="match status" value="1"/>
</dbReference>
<feature type="region of interest" description="Disordered" evidence="8">
    <location>
        <begin position="1123"/>
        <end position="1155"/>
    </location>
</feature>
<dbReference type="PANTHER" id="PTHR13140">
    <property type="entry name" value="MYOSIN"/>
    <property type="match status" value="1"/>
</dbReference>
<dbReference type="SMART" id="SM00015">
    <property type="entry name" value="IQ"/>
    <property type="match status" value="4"/>
</dbReference>
<dbReference type="GO" id="GO:0007015">
    <property type="term" value="P:actin filament organization"/>
    <property type="evidence" value="ECO:0007669"/>
    <property type="project" value="TreeGrafter"/>
</dbReference>
<dbReference type="Gene3D" id="1.20.58.530">
    <property type="match status" value="1"/>
</dbReference>
<dbReference type="PROSITE" id="PS01159">
    <property type="entry name" value="WW_DOMAIN_1"/>
    <property type="match status" value="1"/>
</dbReference>
<dbReference type="PROSITE" id="PS51456">
    <property type="entry name" value="MYOSIN_MOTOR"/>
    <property type="match status" value="1"/>
</dbReference>
<dbReference type="Gene3D" id="3.40.850.10">
    <property type="entry name" value="Kinesin motor domain"/>
    <property type="match status" value="1"/>
</dbReference>
<dbReference type="SUPFAM" id="SSF52540">
    <property type="entry name" value="P-loop containing nucleoside triphosphate hydrolases"/>
    <property type="match status" value="2"/>
</dbReference>
<gene>
    <name evidence="11" type="ORF">P3T76_006755</name>
</gene>
<keyword evidence="2 6" id="KW-0067">ATP-binding</keyword>
<comment type="similarity">
    <text evidence="6">Belongs to the TRAFAC class myosin-kinesin ATPase superfamily. Myosin family.</text>
</comment>
<sequence>MKETGAGTKCYVPDEAYVWLPAQILREDKSSDPKKPEKTVVLRVFPPPGDASAVVEEERVLDFNDPKVKALLKSLQLESLPYQNDNLGPEGIEDMTALNYLHEAAILYNVKTRFLQKLPYTYTGDICIAVNPYQWLPELYSERVQSEYLTKAKEELPPHVYATSMASYNDMKRHEVNQSILVSGESGAGKTETTKILMNHLASIAGGLNDYTIKKIIEVNPLLESFGNAKTVRNDNSSRFGKFTQLQFDNAGILVGARCRTYLLEKTRVISHEEAERNYHIFYQLLAANDSKEKWFLDDSNECYSYTGANKTIKIEGMSDDKHFERTKTALGLIGVTEEQQGALFEVLAGVLHLGQLEIQSKNNNEESELMPDDQGAKNATKLLGISTEDLEKALCTRQIAVAGDKVTTFLKKDKAEECVGALSKAIYSNVFDWLVEMINSSLQNDKKMRHHVGILDIFGFEHFKHNSFEQFCINYANEKLQQKFTQDVFKTVQIEYEAEGIIWSHIDFADNQDVISVIEDRLGIISLLNDEVMRPKGNDESLVSKLSTIHKDEQDVIEFPRTSRTQFTIKHYAGAVTYESLGFLEKHKDALLPDLSDLMRGSSKQFLRMIFTEKVGSPVASRKKSNSNARGGRGGALTVVNVGTQFKDNLNELMTSIRQTKVHYVRCIKPNQSKSPNEMDQPMVVSQLRCAGVIEAIRISRVAYPNRLLLEELVDKFWVFDVQHRNTDVPVKQRCEALMEKMELSSPEQYQIGRSRIYFRYGILEQMEDKKAVRLDVQARHLQHYMRGFSCRLRFLRKLQAIVKLQFGNHRARGISDRCVPSVARCVIMMNRYQSFKAAVITLQAHWRGYKGRCIALEAKKNKNAIIIQKYARGFVKRKQFKDERKGAVKIQAFLRMKYERPKYMKALQDKKQQADMEYQLSKLQERLHDEQRRNAELKKDRLSTSSTDSQLYTESNGTRSRGRSTAHLWMADADGIISQLNEEAGRLRKENEEQRALTAQLKSEVEKLKFDQTVLTANFQVKIRGFQDTIREKDKKLEAVERECVKLRELVGSDPTLSSQKSMRKDRRSVFRRLGSKKDFDDGYDNGDASRASTAMQAALAQRSADTALFLRQSARRMSRGAKLWRNNSGGDSDNENRYSGSSDMDDSGGRPSLLQEVSAAGAGAMESLKNRLTAVKDKYYGEDGPSAASRQNAELRRASGARESFNLDALPLPPGWETRLSRSKGKVYYCNPTLRITQWDHPSIETNTAKKQVAAAQRGKRGASNVGSTVGSPPRDSIASGSRVLISWCTVDGVLTMEGQI</sequence>
<dbReference type="EMBL" id="JASMQC010000011">
    <property type="protein sequence ID" value="KAK1941691.1"/>
    <property type="molecule type" value="Genomic_DNA"/>
</dbReference>
<evidence type="ECO:0000256" key="8">
    <source>
        <dbReference type="SAM" id="MobiDB-lite"/>
    </source>
</evidence>
<feature type="domain" description="Myosin motor" evidence="10">
    <location>
        <begin position="90"/>
        <end position="773"/>
    </location>
</feature>
<dbReference type="GO" id="GO:0005524">
    <property type="term" value="F:ATP binding"/>
    <property type="evidence" value="ECO:0007669"/>
    <property type="project" value="UniProtKB-UniRule"/>
</dbReference>
<dbReference type="CDD" id="cd00201">
    <property type="entry name" value="WW"/>
    <property type="match status" value="1"/>
</dbReference>
<evidence type="ECO:0000256" key="2">
    <source>
        <dbReference type="ARBA" id="ARBA00022840"/>
    </source>
</evidence>
<dbReference type="GO" id="GO:0000146">
    <property type="term" value="F:microfilament motor activity"/>
    <property type="evidence" value="ECO:0007669"/>
    <property type="project" value="TreeGrafter"/>
</dbReference>
<dbReference type="GO" id="GO:0016459">
    <property type="term" value="C:myosin complex"/>
    <property type="evidence" value="ECO:0007669"/>
    <property type="project" value="UniProtKB-KW"/>
</dbReference>